<dbReference type="SUPFAM" id="SSF54695">
    <property type="entry name" value="POZ domain"/>
    <property type="match status" value="1"/>
</dbReference>
<proteinExistence type="predicted"/>
<dbReference type="OrthoDB" id="3036049at2759"/>
<dbReference type="InParanoid" id="A0A369JD26"/>
<dbReference type="PROSITE" id="PS50097">
    <property type="entry name" value="BTB"/>
    <property type="match status" value="1"/>
</dbReference>
<sequence length="412" mass="46697">MRIFYSNALAKRKNDEESSESSASDSEIEARPSKRVKPTDESTTATVTPDAATTSTKAEEAETKPEAVVFVPHSKYYFDDGDIILRVAGTTMFRVHRDKLHPLGGVFEDMFSLPQPEDAEKIDGVPFCDVLLVSPKIMSYLMGYIYGDIVLLKKAKSTNGRDILYWKAAVALLEASHKLSLGGLRMRVIEALRTLFHCDALFNPTKPAIGGIRTHKGKTIMPRVFPLQAINLFREYNIPSLTPMAYYYAAQLSVQDIVHGVVRRDGEREVLCPYDMTQVITGRELLKLSRRTVLFGWLNNLTRDGRHVKPSEECTELPLESSGDTCFNYLMRMLMDFNRNLFLDSRTDALQSLPQVSNVFLTRHLCASCRVRVQEQMEAAIQANWQELPNYFGFKGWQDVMDRQKSVDAGWD</sequence>
<dbReference type="Proteomes" id="UP000076154">
    <property type="component" value="Unassembled WGS sequence"/>
</dbReference>
<feature type="compositionally biased region" description="Basic and acidic residues" evidence="1">
    <location>
        <begin position="28"/>
        <end position="40"/>
    </location>
</feature>
<evidence type="ECO:0000259" key="2">
    <source>
        <dbReference type="PROSITE" id="PS50097"/>
    </source>
</evidence>
<dbReference type="InterPro" id="IPR000210">
    <property type="entry name" value="BTB/POZ_dom"/>
</dbReference>
<reference evidence="3" key="1">
    <citation type="submission" date="2018-04" db="EMBL/GenBank/DDBJ databases">
        <title>Whole genome sequencing of Hypsizygus marmoreus.</title>
        <authorList>
            <person name="Choi I.-G."/>
            <person name="Min B."/>
            <person name="Kim J.-G."/>
            <person name="Kim S."/>
            <person name="Oh Y.-L."/>
            <person name="Kong W.-S."/>
            <person name="Park H."/>
            <person name="Jeong J."/>
            <person name="Song E.-S."/>
        </authorList>
    </citation>
    <scope>NUCLEOTIDE SEQUENCE [LARGE SCALE GENOMIC DNA]</scope>
    <source>
        <strain evidence="3">51987-8</strain>
    </source>
</reference>
<evidence type="ECO:0000256" key="1">
    <source>
        <dbReference type="SAM" id="MobiDB-lite"/>
    </source>
</evidence>
<feature type="region of interest" description="Disordered" evidence="1">
    <location>
        <begin position="1"/>
        <end position="64"/>
    </location>
</feature>
<comment type="caution">
    <text evidence="3">The sequence shown here is derived from an EMBL/GenBank/DDBJ whole genome shotgun (WGS) entry which is preliminary data.</text>
</comment>
<evidence type="ECO:0000313" key="3">
    <source>
        <dbReference type="EMBL" id="RDB17623.1"/>
    </source>
</evidence>
<feature type="domain" description="BTB" evidence="2">
    <location>
        <begin position="81"/>
        <end position="154"/>
    </location>
</feature>
<protein>
    <recommendedName>
        <fullName evidence="2">BTB domain-containing protein</fullName>
    </recommendedName>
</protein>
<dbReference type="AlphaFoldDB" id="A0A369JD26"/>
<feature type="compositionally biased region" description="Low complexity" evidence="1">
    <location>
        <begin position="43"/>
        <end position="56"/>
    </location>
</feature>
<dbReference type="Gene3D" id="3.30.710.10">
    <property type="entry name" value="Potassium Channel Kv1.1, Chain A"/>
    <property type="match status" value="1"/>
</dbReference>
<accession>A0A369JD26</accession>
<dbReference type="CDD" id="cd18186">
    <property type="entry name" value="BTB_POZ_ZBTB_KLHL-like"/>
    <property type="match status" value="1"/>
</dbReference>
<dbReference type="InterPro" id="IPR011333">
    <property type="entry name" value="SKP1/BTB/POZ_sf"/>
</dbReference>
<dbReference type="EMBL" id="LUEZ02000110">
    <property type="protein sequence ID" value="RDB17623.1"/>
    <property type="molecule type" value="Genomic_DNA"/>
</dbReference>
<organism evidence="3 4">
    <name type="scientific">Hypsizygus marmoreus</name>
    <name type="common">White beech mushroom</name>
    <name type="synonym">Agaricus marmoreus</name>
    <dbReference type="NCBI Taxonomy" id="39966"/>
    <lineage>
        <taxon>Eukaryota</taxon>
        <taxon>Fungi</taxon>
        <taxon>Dikarya</taxon>
        <taxon>Basidiomycota</taxon>
        <taxon>Agaricomycotina</taxon>
        <taxon>Agaricomycetes</taxon>
        <taxon>Agaricomycetidae</taxon>
        <taxon>Agaricales</taxon>
        <taxon>Tricholomatineae</taxon>
        <taxon>Lyophyllaceae</taxon>
        <taxon>Hypsizygus</taxon>
    </lineage>
</organism>
<keyword evidence="4" id="KW-1185">Reference proteome</keyword>
<name>A0A369JD26_HYPMA</name>
<gene>
    <name evidence="3" type="ORF">Hypma_001062</name>
</gene>
<evidence type="ECO:0000313" key="4">
    <source>
        <dbReference type="Proteomes" id="UP000076154"/>
    </source>
</evidence>